<accession>W2JAD8</accession>
<evidence type="ECO:0000313" key="2">
    <source>
        <dbReference type="Proteomes" id="UP000053864"/>
    </source>
</evidence>
<reference evidence="1 2" key="1">
    <citation type="submission" date="2013-11" db="EMBL/GenBank/DDBJ databases">
        <title>The Genome Sequence of Phytophthora parasitica CJ05E6.</title>
        <authorList>
            <consortium name="The Broad Institute Genomics Platform"/>
            <person name="Russ C."/>
            <person name="Tyler B."/>
            <person name="Panabieres F."/>
            <person name="Shan W."/>
            <person name="Tripathy S."/>
            <person name="Grunwald N."/>
            <person name="Machado M."/>
            <person name="Johnson C.S."/>
            <person name="Arredondo F."/>
            <person name="Hong C."/>
            <person name="Coffey M."/>
            <person name="Young S.K."/>
            <person name="Zeng Q."/>
            <person name="Gargeya S."/>
            <person name="Fitzgerald M."/>
            <person name="Abouelleil A."/>
            <person name="Alvarado L."/>
            <person name="Chapman S.B."/>
            <person name="Gainer-Dewar J."/>
            <person name="Goldberg J."/>
            <person name="Griggs A."/>
            <person name="Gujja S."/>
            <person name="Hansen M."/>
            <person name="Howarth C."/>
            <person name="Imamovic A."/>
            <person name="Ireland A."/>
            <person name="Larimer J."/>
            <person name="McCowan C."/>
            <person name="Murphy C."/>
            <person name="Pearson M."/>
            <person name="Poon T.W."/>
            <person name="Priest M."/>
            <person name="Roberts A."/>
            <person name="Saif S."/>
            <person name="Shea T."/>
            <person name="Sykes S."/>
            <person name="Wortman J."/>
            <person name="Nusbaum C."/>
            <person name="Birren B."/>
        </authorList>
    </citation>
    <scope>NUCLEOTIDE SEQUENCE [LARGE SCALE GENOMIC DNA]</scope>
    <source>
        <strain evidence="1 2">CJ05E6</strain>
    </source>
</reference>
<sequence>MSSPPQPSVRRFACTSGAAEEVEVWLALLDGLDDRELGYEVAGHILPAPKALIWPCEGDWMLDVHNPFLYEQPTTLEQVLLPQALYATDPVADEASLSSAAATYAVDVDIPVPATCTALLEPEDLTEPTNEYENQPIESTTVPMITTTLYRARHRLRSYRTCDQLRNAIAVDSEEETEEYEPMPSPIEGGPLLPVSSPQLPLPTSPQCHPITKAPNIVAAGVRYGTNSRWEVLRYWTGPITKNRTSLIWFNGAIIIVASALIKEFEEVMEAKGPKEGVSTGDIKLFLDFLRNRRAPFECVRGKQGHVFGQQPGGPQQISTSAWCLCG</sequence>
<gene>
    <name evidence="1" type="ORF">L916_06643</name>
</gene>
<proteinExistence type="predicted"/>
<name>W2JAD8_PHYNI</name>
<dbReference type="VEuPathDB" id="FungiDB:PPTG_02919"/>
<dbReference type="EMBL" id="KI672264">
    <property type="protein sequence ID" value="ETL42558.1"/>
    <property type="molecule type" value="Genomic_DNA"/>
</dbReference>
<dbReference type="Proteomes" id="UP000053864">
    <property type="component" value="Unassembled WGS sequence"/>
</dbReference>
<dbReference type="AlphaFoldDB" id="W2JAD8"/>
<evidence type="ECO:0000313" key="1">
    <source>
        <dbReference type="EMBL" id="ETL42558.1"/>
    </source>
</evidence>
<organism evidence="1 2">
    <name type="scientific">Phytophthora nicotianae</name>
    <name type="common">Potato buckeye rot agent</name>
    <name type="synonym">Phytophthora parasitica</name>
    <dbReference type="NCBI Taxonomy" id="4792"/>
    <lineage>
        <taxon>Eukaryota</taxon>
        <taxon>Sar</taxon>
        <taxon>Stramenopiles</taxon>
        <taxon>Oomycota</taxon>
        <taxon>Peronosporomycetes</taxon>
        <taxon>Peronosporales</taxon>
        <taxon>Peronosporaceae</taxon>
        <taxon>Phytophthora</taxon>
    </lineage>
</organism>
<protein>
    <submittedName>
        <fullName evidence="1">Uncharacterized protein</fullName>
    </submittedName>
</protein>